<protein>
    <submittedName>
        <fullName evidence="1">Uncharacterized protein</fullName>
    </submittedName>
</protein>
<gene>
    <name evidence="1" type="ORF">DSO57_1015608</name>
</gene>
<organism evidence="1 2">
    <name type="scientific">Entomophthora muscae</name>
    <dbReference type="NCBI Taxonomy" id="34485"/>
    <lineage>
        <taxon>Eukaryota</taxon>
        <taxon>Fungi</taxon>
        <taxon>Fungi incertae sedis</taxon>
        <taxon>Zoopagomycota</taxon>
        <taxon>Entomophthoromycotina</taxon>
        <taxon>Entomophthoromycetes</taxon>
        <taxon>Entomophthorales</taxon>
        <taxon>Entomophthoraceae</taxon>
        <taxon>Entomophthora</taxon>
    </lineage>
</organism>
<dbReference type="Proteomes" id="UP001165960">
    <property type="component" value="Unassembled WGS sequence"/>
</dbReference>
<evidence type="ECO:0000313" key="2">
    <source>
        <dbReference type="Proteomes" id="UP001165960"/>
    </source>
</evidence>
<keyword evidence="2" id="KW-1185">Reference proteome</keyword>
<proteinExistence type="predicted"/>
<evidence type="ECO:0000313" key="1">
    <source>
        <dbReference type="EMBL" id="KAJ9061966.1"/>
    </source>
</evidence>
<accession>A0ACC2SHW8</accession>
<name>A0ACC2SHW8_9FUNG</name>
<sequence length="268" mass="29415">MSGESDPKDSEVEKSGKARALSLDPEAPVFPTNPDSFKRPHTPPDEPYLAQPMSRTFTPISRPQTPLYRTEIKSISKLSDCVIPTIQPGTNLKEITVSFGSTYVRKSVIRHFKIENLKSSPFVLEAALDPLKGSGFSLEVEGAGLQATENRLISQAASPVSGEPKKCAIEVPSMTTIAIPIKWIPSKLGKVRLIVPFLSKGVIRGFRLILVGHVVTPPSLKARVSDKVLNLFCFLMLLISPSTLLSLDLTNFVIFFKKLSARLFLNTK</sequence>
<comment type="caution">
    <text evidence="1">The sequence shown here is derived from an EMBL/GenBank/DDBJ whole genome shotgun (WGS) entry which is preliminary data.</text>
</comment>
<reference evidence="1" key="1">
    <citation type="submission" date="2022-04" db="EMBL/GenBank/DDBJ databases">
        <title>Genome of the entomopathogenic fungus Entomophthora muscae.</title>
        <authorList>
            <person name="Elya C."/>
            <person name="Lovett B.R."/>
            <person name="Lee E."/>
            <person name="Macias A.M."/>
            <person name="Hajek A.E."/>
            <person name="De Bivort B.L."/>
            <person name="Kasson M.T."/>
            <person name="De Fine Licht H.H."/>
            <person name="Stajich J.E."/>
        </authorList>
    </citation>
    <scope>NUCLEOTIDE SEQUENCE</scope>
    <source>
        <strain evidence="1">Berkeley</strain>
    </source>
</reference>
<dbReference type="EMBL" id="QTSX02005032">
    <property type="protein sequence ID" value="KAJ9061966.1"/>
    <property type="molecule type" value="Genomic_DNA"/>
</dbReference>